<dbReference type="InterPro" id="IPR032675">
    <property type="entry name" value="LRR_dom_sf"/>
</dbReference>
<feature type="transmembrane region" description="Helical" evidence="2">
    <location>
        <begin position="266"/>
        <end position="286"/>
    </location>
</feature>
<dbReference type="Gene3D" id="3.80.10.10">
    <property type="entry name" value="Ribonuclease Inhibitor"/>
    <property type="match status" value="1"/>
</dbReference>
<evidence type="ECO:0000256" key="1">
    <source>
        <dbReference type="SAM" id="MobiDB-lite"/>
    </source>
</evidence>
<keyword evidence="2" id="KW-0472">Membrane</keyword>
<proteinExistence type="predicted"/>
<sequence>MHIFAATALLAAPLLSVDASTIAACPSSASTWSLSLPCLLGTNGTVLAIGGDLLNVTLDMSSQAIDVVASFPGPARSLDLSNNNIQALPPFDDAVNLIQLNLSYNALDPRWHDVYIPATIAILDLSYNARGLDFNRMTLLADSDLTELYFRGNMLTSVSLVQWSAPHLGVLYGMHPLSVSDDHRDLSDNPNLVLTVDADSLAYLSRPNVTLRASTNASLTAIHCKNGVLQRVHGATVCLVPSAANTNGDKQYSGHRDQGPHDAIRAAMIAVLVVACLLTATGIFLLKKHWAQRRFDMDEPMTPRDTLTSSICSDDELKKPPKFQKSVSPPPAARHAVV</sequence>
<evidence type="ECO:0000313" key="5">
    <source>
        <dbReference type="EMBL" id="VFT96467.1"/>
    </source>
</evidence>
<keyword evidence="6" id="KW-1185">Reference proteome</keyword>
<keyword evidence="2" id="KW-0812">Transmembrane</keyword>
<dbReference type="EMBL" id="VJMH01006714">
    <property type="protein sequence ID" value="KAF0688596.1"/>
    <property type="molecule type" value="Genomic_DNA"/>
</dbReference>
<reference evidence="5 6" key="1">
    <citation type="submission" date="2019-03" db="EMBL/GenBank/DDBJ databases">
        <authorList>
            <person name="Gaulin E."/>
            <person name="Dumas B."/>
        </authorList>
    </citation>
    <scope>NUCLEOTIDE SEQUENCE [LARGE SCALE GENOMIC DNA]</scope>
    <source>
        <strain evidence="5">CBS 568.67</strain>
    </source>
</reference>
<dbReference type="SUPFAM" id="SSF52058">
    <property type="entry name" value="L domain-like"/>
    <property type="match status" value="1"/>
</dbReference>
<keyword evidence="3" id="KW-0732">Signal</keyword>
<reference evidence="4" key="2">
    <citation type="submission" date="2019-06" db="EMBL/GenBank/DDBJ databases">
        <title>Genomics analysis of Aphanomyces spp. identifies a new class of oomycete effector associated with host adaptation.</title>
        <authorList>
            <person name="Gaulin E."/>
        </authorList>
    </citation>
    <scope>NUCLEOTIDE SEQUENCE</scope>
    <source>
        <strain evidence="4">CBS 578.67</strain>
    </source>
</reference>
<keyword evidence="2" id="KW-1133">Transmembrane helix</keyword>
<dbReference type="AlphaFoldDB" id="A0A485LE13"/>
<dbReference type="OrthoDB" id="2015831at2759"/>
<dbReference type="Proteomes" id="UP000332933">
    <property type="component" value="Unassembled WGS sequence"/>
</dbReference>
<evidence type="ECO:0000256" key="3">
    <source>
        <dbReference type="SAM" id="SignalP"/>
    </source>
</evidence>
<evidence type="ECO:0000313" key="4">
    <source>
        <dbReference type="EMBL" id="KAF0688596.1"/>
    </source>
</evidence>
<feature type="signal peptide" evidence="3">
    <location>
        <begin position="1"/>
        <end position="19"/>
    </location>
</feature>
<feature type="region of interest" description="Disordered" evidence="1">
    <location>
        <begin position="299"/>
        <end position="338"/>
    </location>
</feature>
<gene>
    <name evidence="5" type="primary">Aste57867_19769</name>
    <name evidence="4" type="ORF">As57867_019704</name>
    <name evidence="5" type="ORF">ASTE57867_19769</name>
</gene>
<evidence type="ECO:0000313" key="6">
    <source>
        <dbReference type="Proteomes" id="UP000332933"/>
    </source>
</evidence>
<feature type="chain" id="PRO_5036116466" evidence="3">
    <location>
        <begin position="20"/>
        <end position="338"/>
    </location>
</feature>
<name>A0A485LE13_9STRA</name>
<evidence type="ECO:0000256" key="2">
    <source>
        <dbReference type="SAM" id="Phobius"/>
    </source>
</evidence>
<accession>A0A485LE13</accession>
<dbReference type="EMBL" id="CAADRA010006737">
    <property type="protein sequence ID" value="VFT96467.1"/>
    <property type="molecule type" value="Genomic_DNA"/>
</dbReference>
<protein>
    <submittedName>
        <fullName evidence="5">Aste57867_19769 protein</fullName>
    </submittedName>
</protein>
<organism evidence="5 6">
    <name type="scientific">Aphanomyces stellatus</name>
    <dbReference type="NCBI Taxonomy" id="120398"/>
    <lineage>
        <taxon>Eukaryota</taxon>
        <taxon>Sar</taxon>
        <taxon>Stramenopiles</taxon>
        <taxon>Oomycota</taxon>
        <taxon>Saprolegniomycetes</taxon>
        <taxon>Saprolegniales</taxon>
        <taxon>Verrucalvaceae</taxon>
        <taxon>Aphanomyces</taxon>
    </lineage>
</organism>